<dbReference type="OrthoDB" id="3070253at2759"/>
<evidence type="ECO:0000313" key="2">
    <source>
        <dbReference type="Proteomes" id="UP000308730"/>
    </source>
</evidence>
<dbReference type="EMBL" id="SGPM01000154">
    <property type="protein sequence ID" value="THH28847.1"/>
    <property type="molecule type" value="Genomic_DNA"/>
</dbReference>
<organism evidence="1 2">
    <name type="scientific">Antrodiella citrinella</name>
    <dbReference type="NCBI Taxonomy" id="2447956"/>
    <lineage>
        <taxon>Eukaryota</taxon>
        <taxon>Fungi</taxon>
        <taxon>Dikarya</taxon>
        <taxon>Basidiomycota</taxon>
        <taxon>Agaricomycotina</taxon>
        <taxon>Agaricomycetes</taxon>
        <taxon>Polyporales</taxon>
        <taxon>Steccherinaceae</taxon>
        <taxon>Antrodiella</taxon>
    </lineage>
</organism>
<comment type="caution">
    <text evidence="1">The sequence shown here is derived from an EMBL/GenBank/DDBJ whole genome shotgun (WGS) entry which is preliminary data.</text>
</comment>
<keyword evidence="2" id="KW-1185">Reference proteome</keyword>
<evidence type="ECO:0008006" key="3">
    <source>
        <dbReference type="Google" id="ProtNLM"/>
    </source>
</evidence>
<accession>A0A4S4MTP4</accession>
<gene>
    <name evidence="1" type="ORF">EUX98_g5344</name>
</gene>
<sequence>MELLTPEAVVNQSPRRLPVELTDIIIDHLHDDEASLFVCALVEHDWLWSARYHLFHTTLITTSGDEKHGLASFLRVVASSPFALGNHVRCLHIRGAHDKTQDDFTSLFAFLDAVLPKLPSLRRITLSRMVWGKFESAVLPMERREPMPWELKMLSLKDIRLDASDVESLDNAQKHLSHLLQQFSSIRLLSIDTVRIGYRALYAAQLEPLTTDGETPRDGRRKCHISAINCFTEDDSFYLLSALSRLGFVHHLHTLKFGSGCPEITASAQVVANLAAPSLRFVRYRVPSDDYVASKIPCLDLSQCTALHTAHLRGFVSSATEARTVLTQMINTVTCTPPDAAAVLLEFFARPQDFCNLFEPSLTQDRWSLLDTQLSSRSSLRKVVLVLRSTKSPAELAASEGMLPLLQKQGKLSGVFAGIFESIQWHRLTGIY</sequence>
<name>A0A4S4MTP4_9APHY</name>
<protein>
    <recommendedName>
        <fullName evidence="3">F-box domain-containing protein</fullName>
    </recommendedName>
</protein>
<reference evidence="1 2" key="1">
    <citation type="submission" date="2019-02" db="EMBL/GenBank/DDBJ databases">
        <title>Genome sequencing of the rare red list fungi Antrodiella citrinella (Flaviporus citrinellus).</title>
        <authorList>
            <person name="Buettner E."/>
            <person name="Kellner H."/>
        </authorList>
    </citation>
    <scope>NUCLEOTIDE SEQUENCE [LARGE SCALE GENOMIC DNA]</scope>
    <source>
        <strain evidence="1 2">DSM 108506</strain>
    </source>
</reference>
<dbReference type="Proteomes" id="UP000308730">
    <property type="component" value="Unassembled WGS sequence"/>
</dbReference>
<evidence type="ECO:0000313" key="1">
    <source>
        <dbReference type="EMBL" id="THH28847.1"/>
    </source>
</evidence>
<dbReference type="SUPFAM" id="SSF52047">
    <property type="entry name" value="RNI-like"/>
    <property type="match status" value="1"/>
</dbReference>
<proteinExistence type="predicted"/>
<dbReference type="AlphaFoldDB" id="A0A4S4MTP4"/>